<comment type="function">
    <text evidence="9">Transcription factor that binds specifically to a 5'-AA[AG]G-3' consensus core sequence.</text>
</comment>
<feature type="compositionally biased region" description="Basic and acidic residues" evidence="10">
    <location>
        <begin position="379"/>
        <end position="388"/>
    </location>
</feature>
<proteinExistence type="predicted"/>
<evidence type="ECO:0000313" key="12">
    <source>
        <dbReference type="EnsemblPlants" id="AET2Gv20893800.4"/>
    </source>
</evidence>
<evidence type="ECO:0000256" key="1">
    <source>
        <dbReference type="ARBA" id="ARBA00022723"/>
    </source>
</evidence>
<keyword evidence="5 8" id="KW-0238">DNA-binding</keyword>
<evidence type="ECO:0000256" key="4">
    <source>
        <dbReference type="ARBA" id="ARBA00023015"/>
    </source>
</evidence>
<dbReference type="InterPro" id="IPR003851">
    <property type="entry name" value="Znf_Dof"/>
</dbReference>
<dbReference type="GO" id="GO:0003677">
    <property type="term" value="F:DNA binding"/>
    <property type="evidence" value="ECO:0007669"/>
    <property type="project" value="UniProtKB-UniRule"/>
</dbReference>
<dbReference type="PROSITE" id="PS01361">
    <property type="entry name" value="ZF_DOF_1"/>
    <property type="match status" value="1"/>
</dbReference>
<dbReference type="EnsemblPlants" id="AET2Gv20893800.4">
    <property type="protein sequence ID" value="AET2Gv20893800.4"/>
    <property type="gene ID" value="AET2Gv20893800"/>
</dbReference>
<evidence type="ECO:0000256" key="10">
    <source>
        <dbReference type="SAM" id="MobiDB-lite"/>
    </source>
</evidence>
<evidence type="ECO:0000259" key="11">
    <source>
        <dbReference type="PROSITE" id="PS50884"/>
    </source>
</evidence>
<dbReference type="Proteomes" id="UP000015105">
    <property type="component" value="Chromosome 2D"/>
</dbReference>
<evidence type="ECO:0000256" key="7">
    <source>
        <dbReference type="ARBA" id="ARBA00023242"/>
    </source>
</evidence>
<dbReference type="PANTHER" id="PTHR31992:SF285">
    <property type="entry name" value="DOF ZINC FINGER PROTEIN DOF4.6"/>
    <property type="match status" value="1"/>
</dbReference>
<evidence type="ECO:0000256" key="8">
    <source>
        <dbReference type="PROSITE-ProRule" id="PRU00071"/>
    </source>
</evidence>
<evidence type="ECO:0000256" key="9">
    <source>
        <dbReference type="RuleBase" id="RU369094"/>
    </source>
</evidence>
<feature type="compositionally biased region" description="Low complexity" evidence="10">
    <location>
        <begin position="93"/>
        <end position="102"/>
    </location>
</feature>
<evidence type="ECO:0000256" key="3">
    <source>
        <dbReference type="ARBA" id="ARBA00022833"/>
    </source>
</evidence>
<keyword evidence="13" id="KW-1185">Reference proteome</keyword>
<keyword evidence="6 9" id="KW-0804">Transcription</keyword>
<dbReference type="InterPro" id="IPR045174">
    <property type="entry name" value="Dof"/>
</dbReference>
<accession>A0A453CLY0</accession>
<reference evidence="13" key="1">
    <citation type="journal article" date="2014" name="Science">
        <title>Ancient hybridizations among the ancestral genomes of bread wheat.</title>
        <authorList>
            <consortium name="International Wheat Genome Sequencing Consortium,"/>
            <person name="Marcussen T."/>
            <person name="Sandve S.R."/>
            <person name="Heier L."/>
            <person name="Spannagl M."/>
            <person name="Pfeifer M."/>
            <person name="Jakobsen K.S."/>
            <person name="Wulff B.B."/>
            <person name="Steuernagel B."/>
            <person name="Mayer K.F."/>
            <person name="Olsen O.A."/>
        </authorList>
    </citation>
    <scope>NUCLEOTIDE SEQUENCE [LARGE SCALE GENOMIC DNA]</scope>
    <source>
        <strain evidence="13">cv. AL8/78</strain>
    </source>
</reference>
<dbReference type="GO" id="GO:0005634">
    <property type="term" value="C:nucleus"/>
    <property type="evidence" value="ECO:0007669"/>
    <property type="project" value="UniProtKB-SubCell"/>
</dbReference>
<feature type="domain" description="Dof-type" evidence="11">
    <location>
        <begin position="122"/>
        <end position="176"/>
    </location>
</feature>
<reference evidence="12" key="4">
    <citation type="submission" date="2019-03" db="UniProtKB">
        <authorList>
            <consortium name="EnsemblPlants"/>
        </authorList>
    </citation>
    <scope>IDENTIFICATION</scope>
</reference>
<evidence type="ECO:0000256" key="5">
    <source>
        <dbReference type="ARBA" id="ARBA00023125"/>
    </source>
</evidence>
<feature type="compositionally biased region" description="Basic and acidic residues" evidence="10">
    <location>
        <begin position="110"/>
        <end position="121"/>
    </location>
</feature>
<dbReference type="GO" id="GO:0008270">
    <property type="term" value="F:zinc ion binding"/>
    <property type="evidence" value="ECO:0007669"/>
    <property type="project" value="UniProtKB-KW"/>
</dbReference>
<evidence type="ECO:0000256" key="2">
    <source>
        <dbReference type="ARBA" id="ARBA00022771"/>
    </source>
</evidence>
<evidence type="ECO:0000256" key="6">
    <source>
        <dbReference type="ARBA" id="ARBA00023163"/>
    </source>
</evidence>
<name>A0A453CLY0_AEGTS</name>
<reference evidence="12" key="5">
    <citation type="journal article" date="2021" name="G3 (Bethesda)">
        <title>Aegilops tauschii genome assembly Aet v5.0 features greater sequence contiguity and improved annotation.</title>
        <authorList>
            <person name="Wang L."/>
            <person name="Zhu T."/>
            <person name="Rodriguez J.C."/>
            <person name="Deal K.R."/>
            <person name="Dubcovsky J."/>
            <person name="McGuire P.E."/>
            <person name="Lux T."/>
            <person name="Spannagl M."/>
            <person name="Mayer K.F.X."/>
            <person name="Baldrich P."/>
            <person name="Meyers B.C."/>
            <person name="Huo N."/>
            <person name="Gu Y.Q."/>
            <person name="Zhou H."/>
            <person name="Devos K.M."/>
            <person name="Bennetzen J.L."/>
            <person name="Unver T."/>
            <person name="Budak H."/>
            <person name="Gulick P.J."/>
            <person name="Galiba G."/>
            <person name="Kalapos B."/>
            <person name="Nelson D.R."/>
            <person name="Li P."/>
            <person name="You F.M."/>
            <person name="Luo M.C."/>
            <person name="Dvorak J."/>
        </authorList>
    </citation>
    <scope>NUCLEOTIDE SEQUENCE [LARGE SCALE GENOMIC DNA]</scope>
    <source>
        <strain evidence="12">cv. AL8/78</strain>
    </source>
</reference>
<dbReference type="PANTHER" id="PTHR31992">
    <property type="entry name" value="DOF ZINC FINGER PROTEIN DOF1.4-RELATED"/>
    <property type="match status" value="1"/>
</dbReference>
<organism evidence="12 13">
    <name type="scientific">Aegilops tauschii subsp. strangulata</name>
    <name type="common">Goatgrass</name>
    <dbReference type="NCBI Taxonomy" id="200361"/>
    <lineage>
        <taxon>Eukaryota</taxon>
        <taxon>Viridiplantae</taxon>
        <taxon>Streptophyta</taxon>
        <taxon>Embryophyta</taxon>
        <taxon>Tracheophyta</taxon>
        <taxon>Spermatophyta</taxon>
        <taxon>Magnoliopsida</taxon>
        <taxon>Liliopsida</taxon>
        <taxon>Poales</taxon>
        <taxon>Poaceae</taxon>
        <taxon>BOP clade</taxon>
        <taxon>Pooideae</taxon>
        <taxon>Triticodae</taxon>
        <taxon>Triticeae</taxon>
        <taxon>Triticinae</taxon>
        <taxon>Aegilops</taxon>
    </lineage>
</organism>
<keyword evidence="2 8" id="KW-0863">Zinc-finger</keyword>
<dbReference type="STRING" id="200361.A0A453CLY0"/>
<keyword evidence="1 9" id="KW-0479">Metal-binding</keyword>
<dbReference type="Pfam" id="PF02701">
    <property type="entry name" value="Zn_ribbon_Dof"/>
    <property type="match status" value="1"/>
</dbReference>
<reference evidence="13" key="2">
    <citation type="journal article" date="2017" name="Nat. Plants">
        <title>The Aegilops tauschii genome reveals multiple impacts of transposons.</title>
        <authorList>
            <person name="Zhao G."/>
            <person name="Zou C."/>
            <person name="Li K."/>
            <person name="Wang K."/>
            <person name="Li T."/>
            <person name="Gao L."/>
            <person name="Zhang X."/>
            <person name="Wang H."/>
            <person name="Yang Z."/>
            <person name="Liu X."/>
            <person name="Jiang W."/>
            <person name="Mao L."/>
            <person name="Kong X."/>
            <person name="Jiao Y."/>
            <person name="Jia J."/>
        </authorList>
    </citation>
    <scope>NUCLEOTIDE SEQUENCE [LARGE SCALE GENOMIC DNA]</scope>
    <source>
        <strain evidence="13">cv. AL8/78</strain>
    </source>
</reference>
<feature type="region of interest" description="Disordered" evidence="10">
    <location>
        <begin position="160"/>
        <end position="183"/>
    </location>
</feature>
<dbReference type="GO" id="GO:0003700">
    <property type="term" value="F:DNA-binding transcription factor activity"/>
    <property type="evidence" value="ECO:0007669"/>
    <property type="project" value="UniProtKB-UniRule"/>
</dbReference>
<keyword evidence="7 8" id="KW-0539">Nucleus</keyword>
<dbReference type="AlphaFoldDB" id="A0A453CLY0"/>
<comment type="subcellular location">
    <subcellularLocation>
        <location evidence="8 9">Nucleus</location>
    </subcellularLocation>
</comment>
<protein>
    <recommendedName>
        <fullName evidence="9">Dof zinc finger protein</fullName>
    </recommendedName>
</protein>
<evidence type="ECO:0000313" key="13">
    <source>
        <dbReference type="Proteomes" id="UP000015105"/>
    </source>
</evidence>
<feature type="region of interest" description="Disordered" evidence="10">
    <location>
        <begin position="64"/>
        <end position="123"/>
    </location>
</feature>
<keyword evidence="4 9" id="KW-0805">Transcription regulation</keyword>
<dbReference type="Gramene" id="AET2Gv20893800.4">
    <property type="protein sequence ID" value="AET2Gv20893800.4"/>
    <property type="gene ID" value="AET2Gv20893800"/>
</dbReference>
<reference evidence="12" key="3">
    <citation type="journal article" date="2017" name="Nature">
        <title>Genome sequence of the progenitor of the wheat D genome Aegilops tauschii.</title>
        <authorList>
            <person name="Luo M.C."/>
            <person name="Gu Y.Q."/>
            <person name="Puiu D."/>
            <person name="Wang H."/>
            <person name="Twardziok S.O."/>
            <person name="Deal K.R."/>
            <person name="Huo N."/>
            <person name="Zhu T."/>
            <person name="Wang L."/>
            <person name="Wang Y."/>
            <person name="McGuire P.E."/>
            <person name="Liu S."/>
            <person name="Long H."/>
            <person name="Ramasamy R.K."/>
            <person name="Rodriguez J.C."/>
            <person name="Van S.L."/>
            <person name="Yuan L."/>
            <person name="Wang Z."/>
            <person name="Xia Z."/>
            <person name="Xiao L."/>
            <person name="Anderson O.D."/>
            <person name="Ouyang S."/>
            <person name="Liang Y."/>
            <person name="Zimin A.V."/>
            <person name="Pertea G."/>
            <person name="Qi P."/>
            <person name="Bennetzen J.L."/>
            <person name="Dai X."/>
            <person name="Dawson M.W."/>
            <person name="Muller H.G."/>
            <person name="Kugler K."/>
            <person name="Rivarola-Duarte L."/>
            <person name="Spannagl M."/>
            <person name="Mayer K.F.X."/>
            <person name="Lu F.H."/>
            <person name="Bevan M.W."/>
            <person name="Leroy P."/>
            <person name="Li P."/>
            <person name="You F.M."/>
            <person name="Sun Q."/>
            <person name="Liu Z."/>
            <person name="Lyons E."/>
            <person name="Wicker T."/>
            <person name="Salzberg S.L."/>
            <person name="Devos K.M."/>
            <person name="Dvorak J."/>
        </authorList>
    </citation>
    <scope>NUCLEOTIDE SEQUENCE [LARGE SCALE GENOMIC DNA]</scope>
    <source>
        <strain evidence="12">cv. AL8/78</strain>
    </source>
</reference>
<sequence length="417" mass="42806">PLPFSWPFFSLLPRIKRGEQQPCPGDVWQQYHNPTTAQAKLCFLCVVGLGLVKPMEEMLMGAPSANQQVQGSNPNPPAQAPSSAPGAGGPMRGGTPAMAVAGSGAGAGSTERRPRPQKEKAINCPRCNSTNTKFCYYNNYSLQQPRYFCKTCRRYWTEGGSLRNVPVGGGSRKNKRSSSSSASASASAAASTTASVANSSMLGAAPNKNPKLAHEGAAHDLNLAFPHHQGGMQAQADYMAFPSLESSSMCNPGGGGMAANGARAGGALSAMELLRSTGCYMPLQMPMQMPGEYGSAGFSLGEFRAPAPPQSQSLLGFSLDAHGPVGGASTAGYGSGAGMQGMQDRSGRLLFAFEDLKPTANSGAGGGESGGGSGAGVDGGDHQFEQGNKEQQGNGTPVGQPDTPGFWNGMIGGGGTW</sequence>
<feature type="compositionally biased region" description="Gly residues" evidence="10">
    <location>
        <begin position="363"/>
        <end position="378"/>
    </location>
</feature>
<keyword evidence="3 9" id="KW-0862">Zinc</keyword>
<feature type="region of interest" description="Disordered" evidence="10">
    <location>
        <begin position="360"/>
        <end position="417"/>
    </location>
</feature>
<dbReference type="PROSITE" id="PS50884">
    <property type="entry name" value="ZF_DOF_2"/>
    <property type="match status" value="1"/>
</dbReference>